<proteinExistence type="predicted"/>
<evidence type="ECO:0000313" key="1">
    <source>
        <dbReference type="EMBL" id="CAA6817940.1"/>
    </source>
</evidence>
<dbReference type="AlphaFoldDB" id="A0A6S6TMT0"/>
<dbReference type="PANTHER" id="PTHR33988">
    <property type="entry name" value="ENDORIBONUCLEASE MAZF-RELATED"/>
    <property type="match status" value="1"/>
</dbReference>
<dbReference type="Gene3D" id="2.30.30.110">
    <property type="match status" value="1"/>
</dbReference>
<name>A0A6S6TMT0_9BACT</name>
<accession>A0A6S6TMT0</accession>
<dbReference type="EMBL" id="CACVAS010000105">
    <property type="protein sequence ID" value="CAA6817940.1"/>
    <property type="molecule type" value="Genomic_DNA"/>
</dbReference>
<reference evidence="1" key="1">
    <citation type="submission" date="2020-01" db="EMBL/GenBank/DDBJ databases">
        <authorList>
            <person name="Meier V. D."/>
            <person name="Meier V D."/>
        </authorList>
    </citation>
    <scope>NUCLEOTIDE SEQUENCE</scope>
    <source>
        <strain evidence="1">HLG_WM_MAG_01</strain>
    </source>
</reference>
<gene>
    <name evidence="1" type="ORF">HELGO_WM4628</name>
</gene>
<protein>
    <submittedName>
        <fullName evidence="1">Programmed cell death toxin YdcE</fullName>
    </submittedName>
</protein>
<dbReference type="GO" id="GO:0006402">
    <property type="term" value="P:mRNA catabolic process"/>
    <property type="evidence" value="ECO:0007669"/>
    <property type="project" value="TreeGrafter"/>
</dbReference>
<dbReference type="InterPro" id="IPR011067">
    <property type="entry name" value="Plasmid_toxin/cell-grow_inhib"/>
</dbReference>
<sequence>MHIKRGEIYLANLGNVKHTDIGKIRPVLIFQNDNLNRMISDGLYADVIVIPLSSQIKKNDFTVHIKKRDRLEKDSTLLCNAVKMIHAKRLMLDDGILTTLNNVEIKNVEARVSLVFGMDA</sequence>
<dbReference type="PANTHER" id="PTHR33988:SF2">
    <property type="entry name" value="ENDORIBONUCLEASE MAZF"/>
    <property type="match status" value="1"/>
</dbReference>
<dbReference type="GO" id="GO:0004521">
    <property type="term" value="F:RNA endonuclease activity"/>
    <property type="evidence" value="ECO:0007669"/>
    <property type="project" value="TreeGrafter"/>
</dbReference>
<dbReference type="InterPro" id="IPR003477">
    <property type="entry name" value="PemK-like"/>
</dbReference>
<dbReference type="SUPFAM" id="SSF50118">
    <property type="entry name" value="Cell growth inhibitor/plasmid maintenance toxic component"/>
    <property type="match status" value="1"/>
</dbReference>
<dbReference type="GO" id="GO:0003677">
    <property type="term" value="F:DNA binding"/>
    <property type="evidence" value="ECO:0007669"/>
    <property type="project" value="InterPro"/>
</dbReference>
<dbReference type="GO" id="GO:0016075">
    <property type="term" value="P:rRNA catabolic process"/>
    <property type="evidence" value="ECO:0007669"/>
    <property type="project" value="TreeGrafter"/>
</dbReference>
<dbReference type="Pfam" id="PF02452">
    <property type="entry name" value="PemK_toxin"/>
    <property type="match status" value="1"/>
</dbReference>
<organism evidence="1">
    <name type="scientific">uncultured Sulfurovum sp</name>
    <dbReference type="NCBI Taxonomy" id="269237"/>
    <lineage>
        <taxon>Bacteria</taxon>
        <taxon>Pseudomonadati</taxon>
        <taxon>Campylobacterota</taxon>
        <taxon>Epsilonproteobacteria</taxon>
        <taxon>Campylobacterales</taxon>
        <taxon>Sulfurovaceae</taxon>
        <taxon>Sulfurovum</taxon>
        <taxon>environmental samples</taxon>
    </lineage>
</organism>